<dbReference type="OrthoDB" id="9778870at2"/>
<evidence type="ECO:0000256" key="1">
    <source>
        <dbReference type="ARBA" id="ARBA00005417"/>
    </source>
</evidence>
<comment type="caution">
    <text evidence="7">The sequence shown here is derived from an EMBL/GenBank/DDBJ whole genome shotgun (WGS) entry which is preliminary data.</text>
</comment>
<keyword evidence="2" id="KW-0813">Transport</keyword>
<dbReference type="GO" id="GO:0005524">
    <property type="term" value="F:ATP binding"/>
    <property type="evidence" value="ECO:0007669"/>
    <property type="project" value="UniProtKB-KW"/>
</dbReference>
<reference evidence="7 8" key="1">
    <citation type="submission" date="2019-02" db="EMBL/GenBank/DDBJ databases">
        <title>Deep-cultivation of Planctomycetes and their phenomic and genomic characterization uncovers novel biology.</title>
        <authorList>
            <person name="Wiegand S."/>
            <person name="Jogler M."/>
            <person name="Boedeker C."/>
            <person name="Pinto D."/>
            <person name="Vollmers J."/>
            <person name="Rivas-Marin E."/>
            <person name="Kohn T."/>
            <person name="Peeters S.H."/>
            <person name="Heuer A."/>
            <person name="Rast P."/>
            <person name="Oberbeckmann S."/>
            <person name="Bunk B."/>
            <person name="Jeske O."/>
            <person name="Meyerdierks A."/>
            <person name="Storesund J.E."/>
            <person name="Kallscheuer N."/>
            <person name="Luecker S."/>
            <person name="Lage O.M."/>
            <person name="Pohl T."/>
            <person name="Merkel B.J."/>
            <person name="Hornburger P."/>
            <person name="Mueller R.-W."/>
            <person name="Bruemmer F."/>
            <person name="Labrenz M."/>
            <person name="Spormann A.M."/>
            <person name="Op Den Camp H."/>
            <person name="Overmann J."/>
            <person name="Amann R."/>
            <person name="Jetten M.S.M."/>
            <person name="Mascher T."/>
            <person name="Medema M.H."/>
            <person name="Devos D.P."/>
            <person name="Kaster A.-K."/>
            <person name="Ovreas L."/>
            <person name="Rohde M."/>
            <person name="Galperin M.Y."/>
            <person name="Jogler C."/>
        </authorList>
    </citation>
    <scope>NUCLEOTIDE SEQUENCE [LARGE SCALE GENOMIC DNA]</scope>
    <source>
        <strain evidence="7 8">CA13</strain>
    </source>
</reference>
<name>A0A5C5Z1G0_9BACT</name>
<dbReference type="GO" id="GO:0016020">
    <property type="term" value="C:membrane"/>
    <property type="evidence" value="ECO:0007669"/>
    <property type="project" value="InterPro"/>
</dbReference>
<accession>A0A5C5Z1G0</accession>
<keyword evidence="4 7" id="KW-0067">ATP-binding</keyword>
<dbReference type="InterPro" id="IPR027417">
    <property type="entry name" value="P-loop_NTPase"/>
</dbReference>
<dbReference type="SUPFAM" id="SSF52540">
    <property type="entry name" value="P-loop containing nucleoside triphosphate hydrolases"/>
    <property type="match status" value="1"/>
</dbReference>
<dbReference type="PROSITE" id="PS50893">
    <property type="entry name" value="ABC_TRANSPORTER_2"/>
    <property type="match status" value="1"/>
</dbReference>
<sequence>MTIAVEFKNVSKLYRLGEIGTGTLSQDLHRGLFRILGKPDPFAKVGVPNDREQSGGKMVWALDDISFDIQQGEVLGIIGRNGAGKSTLLKLLSRVTAPTKGTIRARGRIASLLEVGTGFHPELTGRENIFLNGAILGMTRNETKNRLDEIVEFSGCAKYLDTPVKRYSSGMMVRLGFSVAAHLDCEVLVVDEVLAVGDSEFQRKCINKMESVARHEKTVIVVSHNLGLIRSLCERCVVLDQGNVVGDSDPASAIQQYLKLNEVAVQSQAYPSWLKHISLKADLEGQGLKGQGLKGQGLKGQGLKGQGLKGQGGAKQRTELADPSSSSLSLENRSMLSPGDPFCLELEFNEPLSHPRAIAAIYDRNDLLIADFDGFAHSASALSSPNARKLCCEVASLPLVPGDYYVNILVNADNLPSPLHLPGAVRFEVVAGMMNDRLVDENVRGVVTLPFSWRTEESSC</sequence>
<dbReference type="EMBL" id="SJPJ01000001">
    <property type="protein sequence ID" value="TWT81222.1"/>
    <property type="molecule type" value="Genomic_DNA"/>
</dbReference>
<organism evidence="7 8">
    <name type="scientific">Novipirellula herctigrandis</name>
    <dbReference type="NCBI Taxonomy" id="2527986"/>
    <lineage>
        <taxon>Bacteria</taxon>
        <taxon>Pseudomonadati</taxon>
        <taxon>Planctomycetota</taxon>
        <taxon>Planctomycetia</taxon>
        <taxon>Pirellulales</taxon>
        <taxon>Pirellulaceae</taxon>
        <taxon>Novipirellula</taxon>
    </lineage>
</organism>
<dbReference type="Proteomes" id="UP000315010">
    <property type="component" value="Unassembled WGS sequence"/>
</dbReference>
<feature type="compositionally biased region" description="Low complexity" evidence="5">
    <location>
        <begin position="324"/>
        <end position="334"/>
    </location>
</feature>
<dbReference type="SMART" id="SM00382">
    <property type="entry name" value="AAA"/>
    <property type="match status" value="1"/>
</dbReference>
<keyword evidence="8" id="KW-1185">Reference proteome</keyword>
<dbReference type="InterPro" id="IPR003593">
    <property type="entry name" value="AAA+_ATPase"/>
</dbReference>
<evidence type="ECO:0000256" key="2">
    <source>
        <dbReference type="ARBA" id="ARBA00022448"/>
    </source>
</evidence>
<dbReference type="CDD" id="cd03220">
    <property type="entry name" value="ABC_KpsT_Wzt"/>
    <property type="match status" value="1"/>
</dbReference>
<dbReference type="PANTHER" id="PTHR46743:SF2">
    <property type="entry name" value="TEICHOIC ACIDS EXPORT ATP-BINDING PROTEIN TAGH"/>
    <property type="match status" value="1"/>
</dbReference>
<dbReference type="InterPro" id="IPR003439">
    <property type="entry name" value="ABC_transporter-like_ATP-bd"/>
</dbReference>
<evidence type="ECO:0000259" key="6">
    <source>
        <dbReference type="PROSITE" id="PS50893"/>
    </source>
</evidence>
<dbReference type="Gene3D" id="3.40.50.300">
    <property type="entry name" value="P-loop containing nucleotide triphosphate hydrolases"/>
    <property type="match status" value="1"/>
</dbReference>
<dbReference type="RefSeq" id="WP_146397019.1">
    <property type="nucleotide sequence ID" value="NZ_SJPJ01000001.1"/>
</dbReference>
<dbReference type="GO" id="GO:0016887">
    <property type="term" value="F:ATP hydrolysis activity"/>
    <property type="evidence" value="ECO:0007669"/>
    <property type="project" value="InterPro"/>
</dbReference>
<evidence type="ECO:0000313" key="7">
    <source>
        <dbReference type="EMBL" id="TWT81222.1"/>
    </source>
</evidence>
<keyword evidence="3" id="KW-0547">Nucleotide-binding</keyword>
<feature type="region of interest" description="Disordered" evidence="5">
    <location>
        <begin position="294"/>
        <end position="334"/>
    </location>
</feature>
<dbReference type="InterPro" id="IPR050683">
    <property type="entry name" value="Bact_Polysacc_Export_ATP-bd"/>
</dbReference>
<dbReference type="AlphaFoldDB" id="A0A5C5Z1G0"/>
<proteinExistence type="inferred from homology"/>
<evidence type="ECO:0000313" key="8">
    <source>
        <dbReference type="Proteomes" id="UP000315010"/>
    </source>
</evidence>
<evidence type="ECO:0000256" key="5">
    <source>
        <dbReference type="SAM" id="MobiDB-lite"/>
    </source>
</evidence>
<evidence type="ECO:0000256" key="3">
    <source>
        <dbReference type="ARBA" id="ARBA00022741"/>
    </source>
</evidence>
<evidence type="ECO:0000256" key="4">
    <source>
        <dbReference type="ARBA" id="ARBA00022840"/>
    </source>
</evidence>
<feature type="domain" description="ABC transporter" evidence="6">
    <location>
        <begin position="45"/>
        <end position="266"/>
    </location>
</feature>
<gene>
    <name evidence="7" type="primary">tagH_1</name>
    <name evidence="7" type="ORF">CA13_26710</name>
</gene>
<dbReference type="PANTHER" id="PTHR46743">
    <property type="entry name" value="TEICHOIC ACIDS EXPORT ATP-BINDING PROTEIN TAGH"/>
    <property type="match status" value="1"/>
</dbReference>
<feature type="compositionally biased region" description="Gly residues" evidence="5">
    <location>
        <begin position="294"/>
        <end position="313"/>
    </location>
</feature>
<dbReference type="InterPro" id="IPR015860">
    <property type="entry name" value="ABC_transpr_TagH-like"/>
</dbReference>
<dbReference type="GO" id="GO:0140359">
    <property type="term" value="F:ABC-type transporter activity"/>
    <property type="evidence" value="ECO:0007669"/>
    <property type="project" value="InterPro"/>
</dbReference>
<dbReference type="Pfam" id="PF00005">
    <property type="entry name" value="ABC_tran"/>
    <property type="match status" value="1"/>
</dbReference>
<protein>
    <submittedName>
        <fullName evidence="7">Teichoic acids export ATP-binding protein TagH</fullName>
    </submittedName>
</protein>
<dbReference type="PROSITE" id="PS00211">
    <property type="entry name" value="ABC_TRANSPORTER_1"/>
    <property type="match status" value="1"/>
</dbReference>
<comment type="similarity">
    <text evidence="1">Belongs to the ABC transporter superfamily.</text>
</comment>
<dbReference type="InterPro" id="IPR017871">
    <property type="entry name" value="ABC_transporter-like_CS"/>
</dbReference>